<organism evidence="1">
    <name type="scientific">Arundo donax</name>
    <name type="common">Giant reed</name>
    <name type="synonym">Donax arundinaceus</name>
    <dbReference type="NCBI Taxonomy" id="35708"/>
    <lineage>
        <taxon>Eukaryota</taxon>
        <taxon>Viridiplantae</taxon>
        <taxon>Streptophyta</taxon>
        <taxon>Embryophyta</taxon>
        <taxon>Tracheophyta</taxon>
        <taxon>Spermatophyta</taxon>
        <taxon>Magnoliopsida</taxon>
        <taxon>Liliopsida</taxon>
        <taxon>Poales</taxon>
        <taxon>Poaceae</taxon>
        <taxon>PACMAD clade</taxon>
        <taxon>Arundinoideae</taxon>
        <taxon>Arundineae</taxon>
        <taxon>Arundo</taxon>
    </lineage>
</organism>
<dbReference type="EMBL" id="GBRH01204783">
    <property type="protein sequence ID" value="JAD93112.1"/>
    <property type="molecule type" value="Transcribed_RNA"/>
</dbReference>
<protein>
    <submittedName>
        <fullName evidence="1">Uncharacterized protein</fullName>
    </submittedName>
</protein>
<dbReference type="PROSITE" id="PS51257">
    <property type="entry name" value="PROKAR_LIPOPROTEIN"/>
    <property type="match status" value="1"/>
</dbReference>
<evidence type="ECO:0000313" key="1">
    <source>
        <dbReference type="EMBL" id="JAD93112.1"/>
    </source>
</evidence>
<dbReference type="AlphaFoldDB" id="A0A0A9EAX3"/>
<reference evidence="1" key="1">
    <citation type="submission" date="2014-09" db="EMBL/GenBank/DDBJ databases">
        <authorList>
            <person name="Magalhaes I.L.F."/>
            <person name="Oliveira U."/>
            <person name="Santos F.R."/>
            <person name="Vidigal T.H.D.A."/>
            <person name="Brescovit A.D."/>
            <person name="Santos A.J."/>
        </authorList>
    </citation>
    <scope>NUCLEOTIDE SEQUENCE</scope>
    <source>
        <tissue evidence="1">Shoot tissue taken approximately 20 cm above the soil surface</tissue>
    </source>
</reference>
<sequence length="36" mass="4480">MKIRRKIEYILLYQKLDIVTRQLFQYHILVLVSCKI</sequence>
<accession>A0A0A9EAX3</accession>
<proteinExistence type="predicted"/>
<name>A0A0A9EAX3_ARUDO</name>
<reference evidence="1" key="2">
    <citation type="journal article" date="2015" name="Data Brief">
        <title>Shoot transcriptome of the giant reed, Arundo donax.</title>
        <authorList>
            <person name="Barrero R.A."/>
            <person name="Guerrero F.D."/>
            <person name="Moolhuijzen P."/>
            <person name="Goolsby J.A."/>
            <person name="Tidwell J."/>
            <person name="Bellgard S.E."/>
            <person name="Bellgard M.I."/>
        </authorList>
    </citation>
    <scope>NUCLEOTIDE SEQUENCE</scope>
    <source>
        <tissue evidence="1">Shoot tissue taken approximately 20 cm above the soil surface</tissue>
    </source>
</reference>